<dbReference type="GO" id="GO:0004048">
    <property type="term" value="F:anthranilate phosphoribosyltransferase activity"/>
    <property type="evidence" value="ECO:0007669"/>
    <property type="project" value="UniProtKB-EC"/>
</dbReference>
<dbReference type="EMBL" id="CP091512">
    <property type="protein sequence ID" value="UOO91749.1"/>
    <property type="molecule type" value="Genomic_DNA"/>
</dbReference>
<comment type="cofactor">
    <cofactor evidence="4">
        <name>Mg(2+)</name>
        <dbReference type="ChEBI" id="CHEBI:18420"/>
    </cofactor>
    <text evidence="4">Binds 2 magnesium ions per monomer.</text>
</comment>
<reference evidence="7" key="1">
    <citation type="submission" date="2021-12" db="EMBL/GenBank/DDBJ databases">
        <authorList>
            <person name="Veyrier F.J."/>
        </authorList>
    </citation>
    <scope>NUCLEOTIDE SEQUENCE</scope>
    <source>
        <strain evidence="7">SAG 1488-6</strain>
    </source>
</reference>
<dbReference type="NCBIfam" id="TIGR01245">
    <property type="entry name" value="trpD"/>
    <property type="match status" value="1"/>
</dbReference>
<evidence type="ECO:0000256" key="3">
    <source>
        <dbReference type="ARBA" id="ARBA00022822"/>
    </source>
</evidence>
<name>A0ABY4E7K1_VITST</name>
<protein>
    <recommendedName>
        <fullName evidence="4">Anthranilate phosphoribosyltransferase</fullName>
        <ecNumber evidence="4">2.4.2.18</ecNumber>
    </recommendedName>
</protein>
<evidence type="ECO:0000259" key="6">
    <source>
        <dbReference type="Pfam" id="PF02885"/>
    </source>
</evidence>
<comment type="catalytic activity">
    <reaction evidence="4">
        <text>N-(5-phospho-beta-D-ribosyl)anthranilate + diphosphate = 5-phospho-alpha-D-ribose 1-diphosphate + anthranilate</text>
        <dbReference type="Rhea" id="RHEA:11768"/>
        <dbReference type="ChEBI" id="CHEBI:16567"/>
        <dbReference type="ChEBI" id="CHEBI:18277"/>
        <dbReference type="ChEBI" id="CHEBI:33019"/>
        <dbReference type="ChEBI" id="CHEBI:58017"/>
        <dbReference type="EC" id="2.4.2.18"/>
    </reaction>
</comment>
<dbReference type="InterPro" id="IPR005940">
    <property type="entry name" value="Anthranilate_Pribosyl_Tfrase"/>
</dbReference>
<keyword evidence="4" id="KW-0479">Metal-binding</keyword>
<comment type="caution">
    <text evidence="4">Lacks conserved residue(s) required for the propagation of feature annotation.</text>
</comment>
<dbReference type="SUPFAM" id="SSF47648">
    <property type="entry name" value="Nucleoside phosphorylase/phosphoribosyltransferase N-terminal domain"/>
    <property type="match status" value="1"/>
</dbReference>
<evidence type="ECO:0000256" key="2">
    <source>
        <dbReference type="ARBA" id="ARBA00022679"/>
    </source>
</evidence>
<dbReference type="Gene3D" id="3.40.1030.10">
    <property type="entry name" value="Nucleoside phosphorylase/phosphoribosyltransferase catalytic domain"/>
    <property type="match status" value="1"/>
</dbReference>
<dbReference type="HAMAP" id="MF_00211">
    <property type="entry name" value="TrpD"/>
    <property type="match status" value="1"/>
</dbReference>
<reference evidence="7" key="2">
    <citation type="journal article" date="2022" name="Res Sq">
        <title>Evolution of multicellular longitudinally dividing oral cavity symbionts (Neisseriaceae).</title>
        <authorList>
            <person name="Nyongesa S."/>
            <person name="Weber P."/>
            <person name="Bernet E."/>
            <person name="Pullido F."/>
            <person name="Nieckarz M."/>
            <person name="Delaby M."/>
            <person name="Nieves C."/>
            <person name="Viehboeck T."/>
            <person name="Krause N."/>
            <person name="Rivera-Millot A."/>
            <person name="Nakamura A."/>
            <person name="Vischer N."/>
            <person name="VanNieuwenhze M."/>
            <person name="Brun Y."/>
            <person name="Cava F."/>
            <person name="Bulgheresi S."/>
            <person name="Veyrier F."/>
        </authorList>
    </citation>
    <scope>NUCLEOTIDE SEQUENCE</scope>
    <source>
        <strain evidence="7">SAG 1488-6</strain>
    </source>
</reference>
<evidence type="ECO:0000313" key="7">
    <source>
        <dbReference type="EMBL" id="UOO91749.1"/>
    </source>
</evidence>
<proteinExistence type="inferred from homology"/>
<dbReference type="RefSeq" id="WP_019958651.1">
    <property type="nucleotide sequence ID" value="NZ_CP091512.1"/>
</dbReference>
<evidence type="ECO:0000256" key="1">
    <source>
        <dbReference type="ARBA" id="ARBA00022676"/>
    </source>
</evidence>
<feature type="binding site" evidence="4">
    <location>
        <position position="229"/>
    </location>
    <ligand>
        <name>Mg(2+)</name>
        <dbReference type="ChEBI" id="CHEBI:18420"/>
        <label>1</label>
    </ligand>
</feature>
<feature type="binding site" evidence="4">
    <location>
        <position position="229"/>
    </location>
    <ligand>
        <name>Mg(2+)</name>
        <dbReference type="ChEBI" id="CHEBI:18420"/>
        <label>2</label>
    </ligand>
</feature>
<dbReference type="EC" id="2.4.2.18" evidence="4"/>
<keyword evidence="4" id="KW-0460">Magnesium</keyword>
<feature type="binding site" evidence="4">
    <location>
        <position position="83"/>
    </location>
    <ligand>
        <name>5-phospho-alpha-D-ribose 1-diphosphate</name>
        <dbReference type="ChEBI" id="CHEBI:58017"/>
    </ligand>
</feature>
<feature type="binding site" evidence="4">
    <location>
        <position position="83"/>
    </location>
    <ligand>
        <name>anthranilate</name>
        <dbReference type="ChEBI" id="CHEBI:16567"/>
        <label>1</label>
    </ligand>
</feature>
<keyword evidence="1 4" id="KW-0328">Glycosyltransferase</keyword>
<feature type="domain" description="Glycosyl transferase family 3" evidence="5">
    <location>
        <begin position="76"/>
        <end position="327"/>
    </location>
</feature>
<feature type="binding site" evidence="4">
    <location>
        <begin position="86"/>
        <end position="87"/>
    </location>
    <ligand>
        <name>5-phospho-alpha-D-ribose 1-diphosphate</name>
        <dbReference type="ChEBI" id="CHEBI:58017"/>
    </ligand>
</feature>
<comment type="similarity">
    <text evidence="4">Belongs to the anthranilate phosphoribosyltransferase family.</text>
</comment>
<dbReference type="Pfam" id="PF00591">
    <property type="entry name" value="Glycos_transf_3"/>
    <property type="match status" value="1"/>
</dbReference>
<keyword evidence="3 4" id="KW-0822">Tryptophan biosynthesis</keyword>
<gene>
    <name evidence="4 7" type="primary">trpD</name>
    <name evidence="7" type="ORF">LVJ81_08900</name>
</gene>
<feature type="domain" description="Glycosyl transferase family 3 N-terminal" evidence="6">
    <location>
        <begin position="6"/>
        <end position="67"/>
    </location>
</feature>
<comment type="pathway">
    <text evidence="4">Amino-acid biosynthesis; L-tryptophan biosynthesis; L-tryptophan from chorismate: step 2/5.</text>
</comment>
<feature type="binding site" evidence="4">
    <location>
        <position position="91"/>
    </location>
    <ligand>
        <name>5-phospho-alpha-D-ribose 1-diphosphate</name>
        <dbReference type="ChEBI" id="CHEBI:58017"/>
    </ligand>
</feature>
<evidence type="ECO:0000313" key="8">
    <source>
        <dbReference type="Proteomes" id="UP000832034"/>
    </source>
</evidence>
<keyword evidence="4" id="KW-0057">Aromatic amino acid biosynthesis</keyword>
<comment type="function">
    <text evidence="4">Catalyzes the transfer of the phosphoribosyl group of 5-phosphorylribose-1-pyrophosphate (PRPP) to anthranilate to yield N-(5'-phosphoribosyl)-anthranilate (PRA).</text>
</comment>
<organism evidence="7 8">
    <name type="scientific">Vitreoscilla stercoraria</name>
    <dbReference type="NCBI Taxonomy" id="61"/>
    <lineage>
        <taxon>Bacteria</taxon>
        <taxon>Pseudomonadati</taxon>
        <taxon>Pseudomonadota</taxon>
        <taxon>Betaproteobacteria</taxon>
        <taxon>Neisseriales</taxon>
        <taxon>Neisseriaceae</taxon>
        <taxon>Vitreoscilla</taxon>
    </lineage>
</organism>
<dbReference type="Proteomes" id="UP000832034">
    <property type="component" value="Chromosome"/>
</dbReference>
<feature type="binding site" evidence="4">
    <location>
        <position position="123"/>
    </location>
    <ligand>
        <name>5-phospho-alpha-D-ribose 1-diphosphate</name>
        <dbReference type="ChEBI" id="CHEBI:58017"/>
    </ligand>
</feature>
<feature type="binding site" evidence="4">
    <location>
        <position position="95"/>
    </location>
    <ligand>
        <name>Mg(2+)</name>
        <dbReference type="ChEBI" id="CHEBI:18420"/>
        <label>1</label>
    </ligand>
</feature>
<dbReference type="Pfam" id="PF02885">
    <property type="entry name" value="Glycos_trans_3N"/>
    <property type="match status" value="1"/>
</dbReference>
<keyword evidence="2 4" id="KW-0808">Transferase</keyword>
<dbReference type="InterPro" id="IPR035902">
    <property type="entry name" value="Nuc_phospho_transferase"/>
</dbReference>
<feature type="binding site" evidence="4">
    <location>
        <begin position="93"/>
        <end position="96"/>
    </location>
    <ligand>
        <name>5-phospho-alpha-D-ribose 1-diphosphate</name>
        <dbReference type="ChEBI" id="CHEBI:58017"/>
    </ligand>
</feature>
<comment type="subunit">
    <text evidence="4">Homodimer.</text>
</comment>
<accession>A0ABY4E7K1</accession>
<evidence type="ECO:0000256" key="4">
    <source>
        <dbReference type="HAMAP-Rule" id="MF_00211"/>
    </source>
</evidence>
<dbReference type="PANTHER" id="PTHR43285">
    <property type="entry name" value="ANTHRANILATE PHOSPHORIBOSYLTRANSFERASE"/>
    <property type="match status" value="1"/>
</dbReference>
<keyword evidence="8" id="KW-1185">Reference proteome</keyword>
<feature type="binding site" evidence="4">
    <location>
        <begin position="111"/>
        <end position="119"/>
    </location>
    <ligand>
        <name>5-phospho-alpha-D-ribose 1-diphosphate</name>
        <dbReference type="ChEBI" id="CHEBI:58017"/>
    </ligand>
</feature>
<sequence>MITATEALNRLIDQNELFYDEMTDLMRQIMSGQLPAEVVAALLIGLRIKVETVSEITAAANVMREFATKVPTQNKQHLVDIVGTGGDQAHTFNISTTSMFVAAGAGARIAKHGGRAVSSSSGAADIIERMGVAMTLSSEQVGRCIDEIGLGFMFAPNHHSAMKYVAPVRKALGVRTIFNILGPLTNPADAPNQVLGVFHRDLVGILSRVSQQMGREHVLVVTGSDGLDELTITGKSHIAELKNGRIEQYTIHPEDFGLAVIDDLRPLKAQTAEESYVKMNSVLDGEASPCRDIVVLNAAATLIAANLADGFESGVAMAQAAIDNGKAKQARQQLIDFSQQLAAQD</sequence>
<feature type="binding site" evidence="4">
    <location>
        <position position="169"/>
    </location>
    <ligand>
        <name>anthranilate</name>
        <dbReference type="ChEBI" id="CHEBI:16567"/>
        <label>2</label>
    </ligand>
</feature>
<dbReference type="PANTHER" id="PTHR43285:SF2">
    <property type="entry name" value="ANTHRANILATE PHOSPHORIBOSYLTRANSFERASE"/>
    <property type="match status" value="1"/>
</dbReference>
<keyword evidence="4" id="KW-0028">Amino-acid biosynthesis</keyword>
<feature type="binding site" evidence="4">
    <location>
        <position position="228"/>
    </location>
    <ligand>
        <name>Mg(2+)</name>
        <dbReference type="ChEBI" id="CHEBI:18420"/>
        <label>2</label>
    </ligand>
</feature>
<dbReference type="InterPro" id="IPR017459">
    <property type="entry name" value="Glycosyl_Trfase_fam3_N_dom"/>
</dbReference>
<dbReference type="SUPFAM" id="SSF52418">
    <property type="entry name" value="Nucleoside phosphorylase/phosphoribosyltransferase catalytic domain"/>
    <property type="match status" value="1"/>
</dbReference>
<dbReference type="Gene3D" id="1.20.970.10">
    <property type="entry name" value="Transferase, Pyrimidine Nucleoside Phosphorylase, Chain C"/>
    <property type="match status" value="1"/>
</dbReference>
<dbReference type="InterPro" id="IPR036320">
    <property type="entry name" value="Glycosyl_Trfase_fam3_N_dom_sf"/>
</dbReference>
<evidence type="ECO:0000259" key="5">
    <source>
        <dbReference type="Pfam" id="PF00591"/>
    </source>
</evidence>
<dbReference type="InterPro" id="IPR000312">
    <property type="entry name" value="Glycosyl_Trfase_fam3"/>
</dbReference>